<dbReference type="EMBL" id="CM042064">
    <property type="protein sequence ID" value="KAI3665192.1"/>
    <property type="molecule type" value="Genomic_DNA"/>
</dbReference>
<sequence>MGTQVDLVLCVLYTDIDFCVRQHLNVLPCCLSLYHAKAYTSTKVSVIAFNVDNSSLCKKGRLTKCQFRSKSIM</sequence>
<reference evidence="2" key="1">
    <citation type="journal article" date="2022" name="Mol. Ecol. Resour.">
        <title>The genomes of chicory, endive, great burdock and yacon provide insights into Asteraceae palaeo-polyploidization history and plant inulin production.</title>
        <authorList>
            <person name="Fan W."/>
            <person name="Wang S."/>
            <person name="Wang H."/>
            <person name="Wang A."/>
            <person name="Jiang F."/>
            <person name="Liu H."/>
            <person name="Zhao H."/>
            <person name="Xu D."/>
            <person name="Zhang Y."/>
        </authorList>
    </citation>
    <scope>NUCLEOTIDE SEQUENCE [LARGE SCALE GENOMIC DNA]</scope>
    <source>
        <strain evidence="2">cv. Niubang</strain>
    </source>
</reference>
<protein>
    <submittedName>
        <fullName evidence="1">Uncharacterized protein</fullName>
    </submittedName>
</protein>
<keyword evidence="2" id="KW-1185">Reference proteome</keyword>
<reference evidence="1 2" key="2">
    <citation type="journal article" date="2022" name="Mol. Ecol. Resour.">
        <title>The genomes of chicory, endive, great burdock and yacon provide insights into Asteraceae paleo-polyploidization history and plant inulin production.</title>
        <authorList>
            <person name="Fan W."/>
            <person name="Wang S."/>
            <person name="Wang H."/>
            <person name="Wang A."/>
            <person name="Jiang F."/>
            <person name="Liu H."/>
            <person name="Zhao H."/>
            <person name="Xu D."/>
            <person name="Zhang Y."/>
        </authorList>
    </citation>
    <scope>NUCLEOTIDE SEQUENCE [LARGE SCALE GENOMIC DNA]</scope>
    <source>
        <strain evidence="2">cv. Niubang</strain>
    </source>
</reference>
<accession>A0ACB8XE24</accession>
<evidence type="ECO:0000313" key="2">
    <source>
        <dbReference type="Proteomes" id="UP001055879"/>
    </source>
</evidence>
<proteinExistence type="predicted"/>
<name>A0ACB8XE24_ARCLA</name>
<organism evidence="1 2">
    <name type="scientific">Arctium lappa</name>
    <name type="common">Greater burdock</name>
    <name type="synonym">Lappa major</name>
    <dbReference type="NCBI Taxonomy" id="4217"/>
    <lineage>
        <taxon>Eukaryota</taxon>
        <taxon>Viridiplantae</taxon>
        <taxon>Streptophyta</taxon>
        <taxon>Embryophyta</taxon>
        <taxon>Tracheophyta</taxon>
        <taxon>Spermatophyta</taxon>
        <taxon>Magnoliopsida</taxon>
        <taxon>eudicotyledons</taxon>
        <taxon>Gunneridae</taxon>
        <taxon>Pentapetalae</taxon>
        <taxon>asterids</taxon>
        <taxon>campanulids</taxon>
        <taxon>Asterales</taxon>
        <taxon>Asteraceae</taxon>
        <taxon>Carduoideae</taxon>
        <taxon>Cardueae</taxon>
        <taxon>Arctiinae</taxon>
        <taxon>Arctium</taxon>
    </lineage>
</organism>
<comment type="caution">
    <text evidence="1">The sequence shown here is derived from an EMBL/GenBank/DDBJ whole genome shotgun (WGS) entry which is preliminary data.</text>
</comment>
<evidence type="ECO:0000313" key="1">
    <source>
        <dbReference type="EMBL" id="KAI3665192.1"/>
    </source>
</evidence>
<gene>
    <name evidence="1" type="ORF">L6452_43815</name>
</gene>
<dbReference type="Proteomes" id="UP001055879">
    <property type="component" value="Linkage Group LG18"/>
</dbReference>